<dbReference type="NCBIfam" id="TIGR01256">
    <property type="entry name" value="modA"/>
    <property type="match status" value="1"/>
</dbReference>
<dbReference type="InterPro" id="IPR050682">
    <property type="entry name" value="ModA/WtpA"/>
</dbReference>
<dbReference type="EMBL" id="LGTO01000002">
    <property type="protein sequence ID" value="KNE22563.1"/>
    <property type="molecule type" value="Genomic_DNA"/>
</dbReference>
<feature type="binding site" evidence="5">
    <location>
        <position position="181"/>
    </location>
    <ligand>
        <name>molybdate</name>
        <dbReference type="ChEBI" id="CHEBI:36264"/>
    </ligand>
</feature>
<reference evidence="7" key="1">
    <citation type="submission" date="2015-07" db="EMBL/GenBank/DDBJ databases">
        <title>Fjat-10053 dsm26.</title>
        <authorList>
            <person name="Liu B."/>
            <person name="Wang J."/>
            <person name="Zhu Y."/>
            <person name="Liu G."/>
            <person name="Chen Q."/>
            <person name="Chen Z."/>
            <person name="Lan J."/>
            <person name="Che J."/>
            <person name="Ge C."/>
            <person name="Shi H."/>
            <person name="Pan Z."/>
            <person name="Liu X."/>
        </authorList>
    </citation>
    <scope>NUCLEOTIDE SEQUENCE [LARGE SCALE GENOMIC DNA]</scope>
    <source>
        <strain evidence="7">DSM 26</strain>
    </source>
</reference>
<proteinExistence type="inferred from homology"/>
<keyword evidence="3 5" id="KW-0479">Metal-binding</keyword>
<dbReference type="GO" id="GO:0015689">
    <property type="term" value="P:molybdate ion transport"/>
    <property type="evidence" value="ECO:0007669"/>
    <property type="project" value="InterPro"/>
</dbReference>
<feature type="binding site" evidence="5">
    <location>
        <position position="59"/>
    </location>
    <ligand>
        <name>molybdate</name>
        <dbReference type="ChEBI" id="CHEBI:36264"/>
    </ligand>
</feature>
<evidence type="ECO:0000313" key="7">
    <source>
        <dbReference type="Proteomes" id="UP000036780"/>
    </source>
</evidence>
<protein>
    <recommendedName>
        <fullName evidence="8">Molybdenum ABC transporter substrate-binding protein</fullName>
    </recommendedName>
</protein>
<evidence type="ECO:0000313" key="6">
    <source>
        <dbReference type="EMBL" id="KNE22563.1"/>
    </source>
</evidence>
<comment type="caution">
    <text evidence="6">The sequence shown here is derived from an EMBL/GenBank/DDBJ whole genome shotgun (WGS) entry which is preliminary data.</text>
</comment>
<sequence length="256" mass="28417">MLLFLTACGTSSKTSSKADKPVELTVSAASSMMDVLMDVKEKFVAENPEIDVTFNFGGTGALRKQVEQGAPIDVFFSASKQDYEQLMEEGFIDRGKELLQNQLIAIKQKEVPSQSLADFIETEQKLAIGTPEAVPAGFYAQEVLKNMDVWENLQGRLVFAKDVSHVLQLVKDNAVAAGIVYSSDLHRVNGVEVMEEIDPKLHTPISYYVAMIENGNEQSAKKKEAAQQFYNYVQNETSRELFNQFGFVISNKLVGD</sequence>
<dbReference type="PANTHER" id="PTHR30632:SF0">
    <property type="entry name" value="SULFATE-BINDING PROTEIN"/>
    <property type="match status" value="1"/>
</dbReference>
<dbReference type="GO" id="GO:0030973">
    <property type="term" value="F:molybdate ion binding"/>
    <property type="evidence" value="ECO:0007669"/>
    <property type="project" value="UniProtKB-ARBA"/>
</dbReference>
<dbReference type="PIRSF" id="PIRSF004846">
    <property type="entry name" value="ModA"/>
    <property type="match status" value="1"/>
</dbReference>
<evidence type="ECO:0000256" key="2">
    <source>
        <dbReference type="ARBA" id="ARBA00022505"/>
    </source>
</evidence>
<accession>A0A0L0QWJ0</accession>
<dbReference type="InterPro" id="IPR005950">
    <property type="entry name" value="ModA"/>
</dbReference>
<keyword evidence="2 5" id="KW-0500">Molybdenum</keyword>
<evidence type="ECO:0008006" key="8">
    <source>
        <dbReference type="Google" id="ProtNLM"/>
    </source>
</evidence>
<dbReference type="FunFam" id="3.40.190.10:FF:000035">
    <property type="entry name" value="Molybdate ABC transporter substrate-binding protein"/>
    <property type="match status" value="1"/>
</dbReference>
<evidence type="ECO:0000256" key="1">
    <source>
        <dbReference type="ARBA" id="ARBA00009175"/>
    </source>
</evidence>
<feature type="binding site" evidence="5">
    <location>
        <position position="136"/>
    </location>
    <ligand>
        <name>molybdate</name>
        <dbReference type="ChEBI" id="CHEBI:36264"/>
    </ligand>
</feature>
<keyword evidence="7" id="KW-1185">Reference proteome</keyword>
<dbReference type="GO" id="GO:0046872">
    <property type="term" value="F:metal ion binding"/>
    <property type="evidence" value="ECO:0007669"/>
    <property type="project" value="UniProtKB-KW"/>
</dbReference>
<name>A0A0L0QWJ0_VIRPA</name>
<evidence type="ECO:0000256" key="4">
    <source>
        <dbReference type="ARBA" id="ARBA00022729"/>
    </source>
</evidence>
<dbReference type="AlphaFoldDB" id="A0A0L0QWJ0"/>
<comment type="similarity">
    <text evidence="1">Belongs to the bacterial solute-binding protein ModA family.</text>
</comment>
<dbReference type="Pfam" id="PF13531">
    <property type="entry name" value="SBP_bac_11"/>
    <property type="match status" value="1"/>
</dbReference>
<dbReference type="Gene3D" id="3.40.190.10">
    <property type="entry name" value="Periplasmic binding protein-like II"/>
    <property type="match status" value="2"/>
</dbReference>
<evidence type="ECO:0000256" key="3">
    <source>
        <dbReference type="ARBA" id="ARBA00022723"/>
    </source>
</evidence>
<keyword evidence="4" id="KW-0732">Signal</keyword>
<dbReference type="PANTHER" id="PTHR30632">
    <property type="entry name" value="MOLYBDATE-BINDING PERIPLASMIC PROTEIN"/>
    <property type="match status" value="1"/>
</dbReference>
<feature type="binding site" evidence="5">
    <location>
        <position position="31"/>
    </location>
    <ligand>
        <name>molybdate</name>
        <dbReference type="ChEBI" id="CHEBI:36264"/>
    </ligand>
</feature>
<dbReference type="SUPFAM" id="SSF53850">
    <property type="entry name" value="Periplasmic binding protein-like II"/>
    <property type="match status" value="1"/>
</dbReference>
<organism evidence="6 7">
    <name type="scientific">Virgibacillus pantothenticus</name>
    <dbReference type="NCBI Taxonomy" id="1473"/>
    <lineage>
        <taxon>Bacteria</taxon>
        <taxon>Bacillati</taxon>
        <taxon>Bacillota</taxon>
        <taxon>Bacilli</taxon>
        <taxon>Bacillales</taxon>
        <taxon>Bacillaceae</taxon>
        <taxon>Virgibacillus</taxon>
    </lineage>
</organism>
<dbReference type="GO" id="GO:1901359">
    <property type="term" value="F:tungstate binding"/>
    <property type="evidence" value="ECO:0007669"/>
    <property type="project" value="UniProtKB-ARBA"/>
</dbReference>
<dbReference type="PATRIC" id="fig|1473.5.peg.3233"/>
<feature type="binding site" evidence="5">
    <location>
        <position position="163"/>
    </location>
    <ligand>
        <name>molybdate</name>
        <dbReference type="ChEBI" id="CHEBI:36264"/>
    </ligand>
</feature>
<evidence type="ECO:0000256" key="5">
    <source>
        <dbReference type="PIRSR" id="PIRSR004846-1"/>
    </source>
</evidence>
<gene>
    <name evidence="6" type="ORF">AFK71_01630</name>
</gene>
<dbReference type="Proteomes" id="UP000036780">
    <property type="component" value="Unassembled WGS sequence"/>
</dbReference>